<dbReference type="Gene3D" id="3.30.460.10">
    <property type="entry name" value="Beta Polymerase, domain 2"/>
    <property type="match status" value="1"/>
</dbReference>
<proteinExistence type="predicted"/>
<sequence>MLDKSVISRLRMFPWGNYGIYYAVLFGSIVRRGFGEDVDIAVEFVGGLDLGRYSRLLFDLFDYLGTDKVDLVPISDSADCYLIHEVFSDGVILYMAGDDAWLRMHRRASICEDFLIDARKLDLVFNADRALVMRWQS</sequence>
<accession>A0ABN6SPZ5</accession>
<dbReference type="CDD" id="cd05403">
    <property type="entry name" value="NT_KNTase_like"/>
    <property type="match status" value="1"/>
</dbReference>
<evidence type="ECO:0000313" key="3">
    <source>
        <dbReference type="Proteomes" id="UP001060771"/>
    </source>
</evidence>
<gene>
    <name evidence="2" type="ORF">Vsou_09130</name>
</gene>
<name>A0ABN6SPZ5_9CREN</name>
<dbReference type="InterPro" id="IPR052930">
    <property type="entry name" value="TA_antitoxin_MntA"/>
</dbReference>
<keyword evidence="3" id="KW-1185">Reference proteome</keyword>
<organism evidence="2 3">
    <name type="scientific">Vulcanisaeta souniana JCM 11219</name>
    <dbReference type="NCBI Taxonomy" id="1293586"/>
    <lineage>
        <taxon>Archaea</taxon>
        <taxon>Thermoproteota</taxon>
        <taxon>Thermoprotei</taxon>
        <taxon>Thermoproteales</taxon>
        <taxon>Thermoproteaceae</taxon>
        <taxon>Vulcanisaeta</taxon>
    </lineage>
</organism>
<dbReference type="PANTHER" id="PTHR43852:SF3">
    <property type="entry name" value="NUCLEOTIDYLTRANSFERASE"/>
    <property type="match status" value="1"/>
</dbReference>
<protein>
    <recommendedName>
        <fullName evidence="1">Polymerase beta nucleotidyltransferase domain-containing protein</fullName>
    </recommendedName>
</protein>
<dbReference type="RefSeq" id="WP_188602452.1">
    <property type="nucleotide sequence ID" value="NZ_AP026830.1"/>
</dbReference>
<dbReference type="InterPro" id="IPR043519">
    <property type="entry name" value="NT_sf"/>
</dbReference>
<dbReference type="EMBL" id="AP026830">
    <property type="protein sequence ID" value="BDR91820.1"/>
    <property type="molecule type" value="Genomic_DNA"/>
</dbReference>
<dbReference type="Pfam" id="PF18765">
    <property type="entry name" value="Polbeta"/>
    <property type="match status" value="1"/>
</dbReference>
<evidence type="ECO:0000313" key="2">
    <source>
        <dbReference type="EMBL" id="BDR91820.1"/>
    </source>
</evidence>
<reference evidence="3" key="1">
    <citation type="submission" date="2022-09" db="EMBL/GenBank/DDBJ databases">
        <title>Complete genome sequence of Vulcanisaeta souniana.</title>
        <authorList>
            <person name="Kato S."/>
            <person name="Itoh T."/>
            <person name="Ohkuma M."/>
        </authorList>
    </citation>
    <scope>NUCLEOTIDE SEQUENCE [LARGE SCALE GENOMIC DNA]</scope>
    <source>
        <strain evidence="3">JCM 11219</strain>
    </source>
</reference>
<evidence type="ECO:0000259" key="1">
    <source>
        <dbReference type="Pfam" id="PF18765"/>
    </source>
</evidence>
<dbReference type="Proteomes" id="UP001060771">
    <property type="component" value="Chromosome"/>
</dbReference>
<dbReference type="GeneID" id="76206463"/>
<feature type="domain" description="Polymerase beta nucleotidyltransferase" evidence="1">
    <location>
        <begin position="20"/>
        <end position="95"/>
    </location>
</feature>
<dbReference type="InterPro" id="IPR041633">
    <property type="entry name" value="Polbeta"/>
</dbReference>
<dbReference type="SUPFAM" id="SSF81301">
    <property type="entry name" value="Nucleotidyltransferase"/>
    <property type="match status" value="1"/>
</dbReference>
<dbReference type="PANTHER" id="PTHR43852">
    <property type="entry name" value="NUCLEOTIDYLTRANSFERASE"/>
    <property type="match status" value="1"/>
</dbReference>